<evidence type="ECO:0000313" key="2">
    <source>
        <dbReference type="EMBL" id="KOO06834.1"/>
    </source>
</evidence>
<keyword evidence="3" id="KW-1185">Reference proteome</keyword>
<protein>
    <recommendedName>
        <fullName evidence="4">Conjugal transfer protein TraL</fullName>
    </recommendedName>
</protein>
<proteinExistence type="predicted"/>
<keyword evidence="1" id="KW-0812">Transmembrane</keyword>
<evidence type="ECO:0008006" key="4">
    <source>
        <dbReference type="Google" id="ProtNLM"/>
    </source>
</evidence>
<name>A0A0M0HXN3_9VIBR</name>
<dbReference type="PATRIC" id="fig|171383.3.peg.2873"/>
<organism evidence="2 3">
    <name type="scientific">Vibrio hepatarius</name>
    <dbReference type="NCBI Taxonomy" id="171383"/>
    <lineage>
        <taxon>Bacteria</taxon>
        <taxon>Pseudomonadati</taxon>
        <taxon>Pseudomonadota</taxon>
        <taxon>Gammaproteobacteria</taxon>
        <taxon>Vibrionales</taxon>
        <taxon>Vibrionaceae</taxon>
        <taxon>Vibrio</taxon>
        <taxon>Vibrio oreintalis group</taxon>
    </lineage>
</organism>
<evidence type="ECO:0000313" key="3">
    <source>
        <dbReference type="Proteomes" id="UP000037530"/>
    </source>
</evidence>
<comment type="caution">
    <text evidence="2">The sequence shown here is derived from an EMBL/GenBank/DDBJ whole genome shotgun (WGS) entry which is preliminary data.</text>
</comment>
<keyword evidence="1" id="KW-0472">Membrane</keyword>
<gene>
    <name evidence="2" type="ORF">AKJ31_14065</name>
</gene>
<dbReference type="OrthoDB" id="5904614at2"/>
<sequence>MEDSQQQALRSDQHYLPMRVNEPMMVIFWDVDEVRPIILSFALGVPFDAINYVLPVGLLYFYVARRIKAKYAKGILNHIAWWHGILPMKTTRSMPDPLIRELFR</sequence>
<feature type="transmembrane region" description="Helical" evidence="1">
    <location>
        <begin position="37"/>
        <end position="63"/>
    </location>
</feature>
<keyword evidence="1" id="KW-1133">Transmembrane helix</keyword>
<dbReference type="EMBL" id="LHPI01000013">
    <property type="protein sequence ID" value="KOO06834.1"/>
    <property type="molecule type" value="Genomic_DNA"/>
</dbReference>
<reference evidence="3" key="1">
    <citation type="submission" date="2015-08" db="EMBL/GenBank/DDBJ databases">
        <title>Vibrio galatheae sp. nov., a novel member of the Vibrionaceae family isolated from the Solomon Islands.</title>
        <authorList>
            <person name="Giubergia S."/>
            <person name="Machado H."/>
            <person name="Mateiu R.V."/>
            <person name="Gram L."/>
        </authorList>
    </citation>
    <scope>NUCLEOTIDE SEQUENCE [LARGE SCALE GENOMIC DNA]</scope>
    <source>
        <strain evidence="3">DSM 19134</strain>
    </source>
</reference>
<dbReference type="GO" id="GO:0019867">
    <property type="term" value="C:outer membrane"/>
    <property type="evidence" value="ECO:0007669"/>
    <property type="project" value="InterPro"/>
</dbReference>
<accession>A0A0M0HXN3</accession>
<dbReference type="NCBIfam" id="TIGR02762">
    <property type="entry name" value="TraL_TIGR"/>
    <property type="match status" value="1"/>
</dbReference>
<dbReference type="Proteomes" id="UP000037530">
    <property type="component" value="Unassembled WGS sequence"/>
</dbReference>
<dbReference type="InterPro" id="IPR009838">
    <property type="entry name" value="T4SS_TraL"/>
</dbReference>
<dbReference type="Pfam" id="PF07178">
    <property type="entry name" value="TraL"/>
    <property type="match status" value="1"/>
</dbReference>
<dbReference type="RefSeq" id="WP_053409744.1">
    <property type="nucleotide sequence ID" value="NZ_LHPI01000013.1"/>
</dbReference>
<dbReference type="AlphaFoldDB" id="A0A0M0HXN3"/>
<evidence type="ECO:0000256" key="1">
    <source>
        <dbReference type="SAM" id="Phobius"/>
    </source>
</evidence>